<dbReference type="EMBL" id="CAJPWZ010001888">
    <property type="protein sequence ID" value="CAG2226246.1"/>
    <property type="molecule type" value="Genomic_DNA"/>
</dbReference>
<feature type="compositionally biased region" description="Acidic residues" evidence="1">
    <location>
        <begin position="109"/>
        <end position="122"/>
    </location>
</feature>
<accession>A0A8S3T5R6</accession>
<evidence type="ECO:0000313" key="2">
    <source>
        <dbReference type="EMBL" id="CAG2226246.1"/>
    </source>
</evidence>
<comment type="caution">
    <text evidence="2">The sequence shown here is derived from an EMBL/GenBank/DDBJ whole genome shotgun (WGS) entry which is preliminary data.</text>
</comment>
<proteinExistence type="predicted"/>
<organism evidence="2 3">
    <name type="scientific">Mytilus edulis</name>
    <name type="common">Blue mussel</name>
    <dbReference type="NCBI Taxonomy" id="6550"/>
    <lineage>
        <taxon>Eukaryota</taxon>
        <taxon>Metazoa</taxon>
        <taxon>Spiralia</taxon>
        <taxon>Lophotrochozoa</taxon>
        <taxon>Mollusca</taxon>
        <taxon>Bivalvia</taxon>
        <taxon>Autobranchia</taxon>
        <taxon>Pteriomorphia</taxon>
        <taxon>Mytilida</taxon>
        <taxon>Mytiloidea</taxon>
        <taxon>Mytilidae</taxon>
        <taxon>Mytilinae</taxon>
        <taxon>Mytilus</taxon>
    </lineage>
</organism>
<keyword evidence="3" id="KW-1185">Reference proteome</keyword>
<protein>
    <submittedName>
        <fullName evidence="2">Uncharacterized protein</fullName>
    </submittedName>
</protein>
<dbReference type="Proteomes" id="UP000683360">
    <property type="component" value="Unassembled WGS sequence"/>
</dbReference>
<dbReference type="AlphaFoldDB" id="A0A8S3T5R6"/>
<sequence>MMNTHQTPIVIPFGESAAPTEIKKHVTDTIARTITKHYTDEGILGNYAHKDDLFGYFISRTTLTRSNSYFECELVEVNVITLEGTEDNKVKGNEDTDSDDEDKKNKNSEDEDFENKDLEDEHLENKNCGDGDLEKKNYKDGDLDKKNVEDGDLDKKEY</sequence>
<evidence type="ECO:0000313" key="3">
    <source>
        <dbReference type="Proteomes" id="UP000683360"/>
    </source>
</evidence>
<name>A0A8S3T5R6_MYTED</name>
<evidence type="ECO:0000256" key="1">
    <source>
        <dbReference type="SAM" id="MobiDB-lite"/>
    </source>
</evidence>
<feature type="compositionally biased region" description="Basic and acidic residues" evidence="1">
    <location>
        <begin position="123"/>
        <end position="158"/>
    </location>
</feature>
<gene>
    <name evidence="2" type="ORF">MEDL_39338</name>
</gene>
<reference evidence="2" key="1">
    <citation type="submission" date="2021-03" db="EMBL/GenBank/DDBJ databases">
        <authorList>
            <person name="Bekaert M."/>
        </authorList>
    </citation>
    <scope>NUCLEOTIDE SEQUENCE</scope>
</reference>
<feature type="region of interest" description="Disordered" evidence="1">
    <location>
        <begin position="84"/>
        <end position="158"/>
    </location>
</feature>